<dbReference type="GeneID" id="26613448"/>
<dbReference type="InterPro" id="IPR055992">
    <property type="entry name" value="DUF7570"/>
</dbReference>
<evidence type="ECO:0008006" key="3">
    <source>
        <dbReference type="Google" id="ProtNLM"/>
    </source>
</evidence>
<evidence type="ECO:0000313" key="1">
    <source>
        <dbReference type="EMBL" id="AKU44569.1"/>
    </source>
</evidence>
<dbReference type="Proteomes" id="UP000203408">
    <property type="component" value="Segment"/>
</dbReference>
<dbReference type="PIRSF" id="PIRSF004270">
    <property type="entry name" value="UCP004270"/>
    <property type="match status" value="1"/>
</dbReference>
<dbReference type="Pfam" id="PF24454">
    <property type="entry name" value="DUF7570"/>
    <property type="match status" value="1"/>
</dbReference>
<reference evidence="1 2" key="1">
    <citation type="journal article" date="2015" name="Genome Announc.">
        <title>Complete Genome Sequence of Carbapenemase-Producing Klebsiella pneumoniae Myophage Matisse.</title>
        <authorList>
            <person name="Provasek V.E."/>
            <person name="Lessor L.E."/>
            <person name="Cahill J.L."/>
            <person name="Rasche E.S."/>
            <person name="Kuty Everett G.F."/>
        </authorList>
    </citation>
    <scope>NUCLEOTIDE SEQUENCE [LARGE SCALE GENOMIC DNA]</scope>
</reference>
<organism evidence="1 2">
    <name type="scientific">Klebsiella phage Matisse</name>
    <dbReference type="NCBI Taxonomy" id="1675607"/>
    <lineage>
        <taxon>Viruses</taxon>
        <taxon>Duplodnaviria</taxon>
        <taxon>Heunggongvirae</taxon>
        <taxon>Uroviricota</taxon>
        <taxon>Caudoviricetes</taxon>
        <taxon>Pantevenvirales</taxon>
        <taxon>Straboviridae</taxon>
        <taxon>Slopekvirus</taxon>
        <taxon>Slopekvirus matisse</taxon>
    </lineage>
</organism>
<protein>
    <recommendedName>
        <fullName evidence="3">Phage protein</fullName>
    </recommendedName>
</protein>
<evidence type="ECO:0000313" key="2">
    <source>
        <dbReference type="Proteomes" id="UP000203408"/>
    </source>
</evidence>
<dbReference type="KEGG" id="vg:26613448"/>
<name>A0A0K1LQ61_9CAUD</name>
<accession>A0A0K1LQ61</accession>
<dbReference type="RefSeq" id="YP_009194509.1">
    <property type="nucleotide sequence ID" value="NC_028750.1"/>
</dbReference>
<dbReference type="InterPro" id="IPR016409">
    <property type="entry name" value="Phage_T4_Gp55.2"/>
</dbReference>
<sequence>MNKEYIRKVANAIHATTIDFLEGFDHIIHPETLDSWEAKLFKSINEQFPEKVKRWFIRQEIVATILNERGVEAFGVTPLYKRNQITDETIKKYKKMVRK</sequence>
<keyword evidence="2" id="KW-1185">Reference proteome</keyword>
<gene>
    <name evidence="1" type="ORF">CPT_Matisse265</name>
</gene>
<dbReference type="EMBL" id="KT001918">
    <property type="protein sequence ID" value="AKU44569.1"/>
    <property type="molecule type" value="Genomic_DNA"/>
</dbReference>
<proteinExistence type="predicted"/>